<dbReference type="InterPro" id="IPR020818">
    <property type="entry name" value="Chaperonin_GroES"/>
</dbReference>
<dbReference type="SUPFAM" id="SSF50129">
    <property type="entry name" value="GroES-like"/>
    <property type="match status" value="1"/>
</dbReference>
<evidence type="ECO:0000313" key="4">
    <source>
        <dbReference type="EMBL" id="CAK9236565.1"/>
    </source>
</evidence>
<evidence type="ECO:0000256" key="1">
    <source>
        <dbReference type="ARBA" id="ARBA00006975"/>
    </source>
</evidence>
<dbReference type="EMBL" id="OZ019901">
    <property type="protein sequence ID" value="CAK9236565.1"/>
    <property type="molecule type" value="Genomic_DNA"/>
</dbReference>
<protein>
    <submittedName>
        <fullName evidence="4">Uncharacterized protein</fullName>
    </submittedName>
</protein>
<keyword evidence="2 3" id="KW-0143">Chaperone</keyword>
<dbReference type="SMART" id="SM00883">
    <property type="entry name" value="Cpn10"/>
    <property type="match status" value="1"/>
</dbReference>
<comment type="similarity">
    <text evidence="1 3">Belongs to the GroES chaperonin family.</text>
</comment>
<sequence length="100" mass="10699">MSLTARRLKPLLDRVLIEKIVAPTRTAAGILLPETTTKLNSGVVIATGTGARTRDGGIIPVSVKEGDKVLLPEYGGTPIVLGDKEFSLYRNDDLLGILEE</sequence>
<evidence type="ECO:0000313" key="5">
    <source>
        <dbReference type="Proteomes" id="UP001497512"/>
    </source>
</evidence>
<organism evidence="4 5">
    <name type="scientific">Sphagnum troendelagicum</name>
    <dbReference type="NCBI Taxonomy" id="128251"/>
    <lineage>
        <taxon>Eukaryota</taxon>
        <taxon>Viridiplantae</taxon>
        <taxon>Streptophyta</taxon>
        <taxon>Embryophyta</taxon>
        <taxon>Bryophyta</taxon>
        <taxon>Sphagnophytina</taxon>
        <taxon>Sphagnopsida</taxon>
        <taxon>Sphagnales</taxon>
        <taxon>Sphagnaceae</taxon>
        <taxon>Sphagnum</taxon>
    </lineage>
</organism>
<dbReference type="InterPro" id="IPR011032">
    <property type="entry name" value="GroES-like_sf"/>
</dbReference>
<accession>A0ABP0V3P8</accession>
<name>A0ABP0V3P8_9BRYO</name>
<evidence type="ECO:0000256" key="2">
    <source>
        <dbReference type="ARBA" id="ARBA00023186"/>
    </source>
</evidence>
<evidence type="ECO:0000256" key="3">
    <source>
        <dbReference type="RuleBase" id="RU003479"/>
    </source>
</evidence>
<keyword evidence="5" id="KW-1185">Reference proteome</keyword>
<dbReference type="PANTHER" id="PTHR10772:SF0">
    <property type="entry name" value="10 KDA HEAT SHOCK PROTEIN, MITOCHONDRIAL"/>
    <property type="match status" value="1"/>
</dbReference>
<dbReference type="Proteomes" id="UP001497512">
    <property type="component" value="Chromosome 9"/>
</dbReference>
<dbReference type="CDD" id="cd00320">
    <property type="entry name" value="cpn10"/>
    <property type="match status" value="1"/>
</dbReference>
<dbReference type="InterPro" id="IPR037124">
    <property type="entry name" value="Chaperonin_GroES_sf"/>
</dbReference>
<dbReference type="PRINTS" id="PR00297">
    <property type="entry name" value="CHAPERONIN10"/>
</dbReference>
<reference evidence="4" key="1">
    <citation type="submission" date="2024-02" db="EMBL/GenBank/DDBJ databases">
        <authorList>
            <consortium name="ELIXIR-Norway"/>
            <consortium name="Elixir Norway"/>
        </authorList>
    </citation>
    <scope>NUCLEOTIDE SEQUENCE</scope>
</reference>
<proteinExistence type="inferred from homology"/>
<dbReference type="Gene3D" id="2.30.33.40">
    <property type="entry name" value="GroES chaperonin"/>
    <property type="match status" value="1"/>
</dbReference>
<dbReference type="PANTHER" id="PTHR10772">
    <property type="entry name" value="10 KDA HEAT SHOCK PROTEIN"/>
    <property type="match status" value="1"/>
</dbReference>
<dbReference type="Pfam" id="PF00166">
    <property type="entry name" value="Cpn10"/>
    <property type="match status" value="1"/>
</dbReference>
<gene>
    <name evidence="4" type="ORF">CSSPTR1EN2_LOCUS22965</name>
</gene>